<proteinExistence type="predicted"/>
<dbReference type="EMBL" id="MN739475">
    <property type="protein sequence ID" value="QHT06810.1"/>
    <property type="molecule type" value="Genomic_DNA"/>
</dbReference>
<sequence length="241" mass="28339">MESSHETGYYKWKDMSGIPTTLQYHMSTEPQQETNVLASDYAPKSLPNDGSGIPLSLQYHMKHPPVSESTQPHLDYIDSEIDFVRHHADSYYIRGINVNLQVSEDYKLFFSKKNFDLIVSRLEQEYSLELSKHIYEDYVTNTSSYRMDILNSMLAVYDKYPCVYAFLMDMVMSELKPKFRLLQLEKNRYHRNIVENQTTRFLHLDRRAPLISKRRESLSFADALFGKNDKNVNQFAMFRTG</sequence>
<organism evidence="1">
    <name type="scientific">viral metagenome</name>
    <dbReference type="NCBI Taxonomy" id="1070528"/>
    <lineage>
        <taxon>unclassified sequences</taxon>
        <taxon>metagenomes</taxon>
        <taxon>organismal metagenomes</taxon>
    </lineage>
</organism>
<dbReference type="AlphaFoldDB" id="A0A6C0CSG5"/>
<name>A0A6C0CSG5_9ZZZZ</name>
<reference evidence="1" key="1">
    <citation type="journal article" date="2020" name="Nature">
        <title>Giant virus diversity and host interactions through global metagenomics.</title>
        <authorList>
            <person name="Schulz F."/>
            <person name="Roux S."/>
            <person name="Paez-Espino D."/>
            <person name="Jungbluth S."/>
            <person name="Walsh D.A."/>
            <person name="Denef V.J."/>
            <person name="McMahon K.D."/>
            <person name="Konstantinidis K.T."/>
            <person name="Eloe-Fadrosh E.A."/>
            <person name="Kyrpides N.C."/>
            <person name="Woyke T."/>
        </authorList>
    </citation>
    <scope>NUCLEOTIDE SEQUENCE</scope>
    <source>
        <strain evidence="1">GVMAG-M-3300021473-15</strain>
    </source>
</reference>
<protein>
    <submittedName>
        <fullName evidence="1">Uncharacterized protein</fullName>
    </submittedName>
</protein>
<accession>A0A6C0CSG5</accession>
<evidence type="ECO:0000313" key="1">
    <source>
        <dbReference type="EMBL" id="QHT06810.1"/>
    </source>
</evidence>